<reference evidence="4 5" key="1">
    <citation type="submission" date="2024-04" db="EMBL/GenBank/DDBJ databases">
        <title>Tritrichomonas musculus Genome.</title>
        <authorList>
            <person name="Alves-Ferreira E."/>
            <person name="Grigg M."/>
            <person name="Lorenzi H."/>
            <person name="Galac M."/>
        </authorList>
    </citation>
    <scope>NUCLEOTIDE SEQUENCE [LARGE SCALE GENOMIC DNA]</scope>
    <source>
        <strain evidence="4 5">EAF2021</strain>
    </source>
</reference>
<comment type="similarity">
    <text evidence="1">Belongs to the universal ribosomal protein uL16 family.</text>
</comment>
<dbReference type="Pfam" id="PF00252">
    <property type="entry name" value="Ribosomal_L16"/>
    <property type="match status" value="1"/>
</dbReference>
<organism evidence="4 5">
    <name type="scientific">Tritrichomonas musculus</name>
    <dbReference type="NCBI Taxonomy" id="1915356"/>
    <lineage>
        <taxon>Eukaryota</taxon>
        <taxon>Metamonada</taxon>
        <taxon>Parabasalia</taxon>
        <taxon>Tritrichomonadida</taxon>
        <taxon>Tritrichomonadidae</taxon>
        <taxon>Tritrichomonas</taxon>
    </lineage>
</organism>
<keyword evidence="3" id="KW-0687">Ribonucleoprotein</keyword>
<evidence type="ECO:0000256" key="3">
    <source>
        <dbReference type="ARBA" id="ARBA00023274"/>
    </source>
</evidence>
<evidence type="ECO:0000313" key="5">
    <source>
        <dbReference type="Proteomes" id="UP001470230"/>
    </source>
</evidence>
<keyword evidence="2" id="KW-0689">Ribosomal protein</keyword>
<dbReference type="PIRSF" id="PIRSF005590">
    <property type="entry name" value="Ribosomal_L10"/>
    <property type="match status" value="1"/>
</dbReference>
<dbReference type="Gene3D" id="3.90.1170.10">
    <property type="entry name" value="Ribosomal protein L10e/L16"/>
    <property type="match status" value="1"/>
</dbReference>
<dbReference type="SUPFAM" id="SSF54686">
    <property type="entry name" value="Ribosomal protein L16p/L10e"/>
    <property type="match status" value="1"/>
</dbReference>
<name>A0ABR2GNS7_9EUKA</name>
<dbReference type="EMBL" id="JAPFFF010000079">
    <property type="protein sequence ID" value="KAK8835554.1"/>
    <property type="molecule type" value="Genomic_DNA"/>
</dbReference>
<dbReference type="PANTHER" id="PTHR11726">
    <property type="entry name" value="60S RIBOSOMAL PROTEIN L10"/>
    <property type="match status" value="1"/>
</dbReference>
<gene>
    <name evidence="4" type="ORF">M9Y10_042440</name>
</gene>
<dbReference type="Proteomes" id="UP001470230">
    <property type="component" value="Unassembled WGS sequence"/>
</dbReference>
<keyword evidence="5" id="KW-1185">Reference proteome</keyword>
<proteinExistence type="inferred from homology"/>
<accession>A0ABR2GNS7</accession>
<dbReference type="InterPro" id="IPR036920">
    <property type="entry name" value="Ribosomal_uL16_sf"/>
</dbReference>
<sequence>MGRRPAKCYRYFKNRPYPRSRFCRGVPDPRIQRYETGAKAASAHFLPYQVRLITLETGNVSGEALEAARVSSNRYMMKKMGKAYHIKINLHPFHVLRINKMLSTAGADRLQTGMRHAFGKPYGTVARAHPGQTIMQCRTPSDGLKHAIEAFRRASFKFAGHSRIVVSSHVAFTPYTLQEYKTLKEQGLIVECGNHMRRVYRRGPLPAPANK</sequence>
<dbReference type="InterPro" id="IPR047873">
    <property type="entry name" value="Ribosomal_uL16"/>
</dbReference>
<comment type="caution">
    <text evidence="4">The sequence shown here is derived from an EMBL/GenBank/DDBJ whole genome shotgun (WGS) entry which is preliminary data.</text>
</comment>
<evidence type="ECO:0000313" key="4">
    <source>
        <dbReference type="EMBL" id="KAK8835554.1"/>
    </source>
</evidence>
<evidence type="ECO:0000256" key="2">
    <source>
        <dbReference type="ARBA" id="ARBA00022980"/>
    </source>
</evidence>
<dbReference type="InterPro" id="IPR001197">
    <property type="entry name" value="Ribosomal_uL16_euk_arch"/>
</dbReference>
<dbReference type="NCBIfam" id="NF003239">
    <property type="entry name" value="PRK04199.1-4"/>
    <property type="match status" value="1"/>
</dbReference>
<protein>
    <submittedName>
        <fullName evidence="4">60S ribosomal protein L10-like</fullName>
    </submittedName>
</protein>
<dbReference type="CDD" id="cd01433">
    <property type="entry name" value="Ribosomal_L16_L10e"/>
    <property type="match status" value="1"/>
</dbReference>
<dbReference type="InterPro" id="IPR016180">
    <property type="entry name" value="Ribosomal_uL16_dom"/>
</dbReference>
<evidence type="ECO:0000256" key="1">
    <source>
        <dbReference type="ARBA" id="ARBA00008931"/>
    </source>
</evidence>